<accession>A0ABN2RJP4</accession>
<dbReference type="CDD" id="cd17370">
    <property type="entry name" value="MFS_MJ1317_like"/>
    <property type="match status" value="1"/>
</dbReference>
<name>A0ABN2RJP4_9ACTN</name>
<evidence type="ECO:0000313" key="7">
    <source>
        <dbReference type="EMBL" id="GAA1970096.1"/>
    </source>
</evidence>
<dbReference type="RefSeq" id="WP_344657737.1">
    <property type="nucleotide sequence ID" value="NZ_BAAAQM010000015.1"/>
</dbReference>
<dbReference type="InterPro" id="IPR011701">
    <property type="entry name" value="MFS"/>
</dbReference>
<feature type="transmembrane region" description="Helical" evidence="5">
    <location>
        <begin position="361"/>
        <end position="386"/>
    </location>
</feature>
<evidence type="ECO:0000256" key="4">
    <source>
        <dbReference type="ARBA" id="ARBA00023136"/>
    </source>
</evidence>
<keyword evidence="8" id="KW-1185">Reference proteome</keyword>
<evidence type="ECO:0000256" key="3">
    <source>
        <dbReference type="ARBA" id="ARBA00022989"/>
    </source>
</evidence>
<evidence type="ECO:0000256" key="1">
    <source>
        <dbReference type="ARBA" id="ARBA00004651"/>
    </source>
</evidence>
<evidence type="ECO:0000256" key="5">
    <source>
        <dbReference type="SAM" id="Phobius"/>
    </source>
</evidence>
<keyword evidence="4 5" id="KW-0472">Membrane</keyword>
<feature type="transmembrane region" description="Helical" evidence="5">
    <location>
        <begin position="26"/>
        <end position="52"/>
    </location>
</feature>
<gene>
    <name evidence="7" type="ORF">GCM10009838_31280</name>
</gene>
<feature type="transmembrane region" description="Helical" evidence="5">
    <location>
        <begin position="158"/>
        <end position="178"/>
    </location>
</feature>
<feature type="transmembrane region" description="Helical" evidence="5">
    <location>
        <begin position="272"/>
        <end position="290"/>
    </location>
</feature>
<sequence length="420" mass="44747">MYLTGSRTARRLQEARSTREKVPFNVLMLGTVSLLTDVSSEMLVAVVGYYLLNVLHESPTAIGFLDGLYNGIPALLAVPAAYLADRWQRRKLLAGLGYGASAVTKLGFPAVGPSFGGLSALLSADRFGKGMRSAPRDALISLSTPPAIMGRSFGVHRMLDNVGAALGPLFASFVLLWTTKFGTERKAFDALFVIAFCIAGVGLVVFCLYVTDHREQVRERATASLGAVFGVLRQPWFLLTGGAVALLGFAWVSDTFVYLTLAHRMHLTASEYALLATGTMGTFVLSAVPVGRLADRVGRWKVFVLGHLLLAVAYLVLSVDVPDTVMLIAALVLPGLAYAASDGVLMAYCSPRIPAALRTSGIAVVQSIGAVAGFVSSVVFGAAWAHSDPPTVMRWFALAVTVAVVAATLMVSPWKDQFRD</sequence>
<dbReference type="PANTHER" id="PTHR23518:SF2">
    <property type="entry name" value="MAJOR FACILITATOR SUPERFAMILY TRANSPORTER"/>
    <property type="match status" value="1"/>
</dbReference>
<feature type="transmembrane region" description="Helical" evidence="5">
    <location>
        <begin position="64"/>
        <end position="84"/>
    </location>
</feature>
<dbReference type="PANTHER" id="PTHR23518">
    <property type="entry name" value="C-METHYLTRANSFERASE"/>
    <property type="match status" value="1"/>
</dbReference>
<feature type="transmembrane region" description="Helical" evidence="5">
    <location>
        <begin position="392"/>
        <end position="411"/>
    </location>
</feature>
<feature type="transmembrane region" description="Helical" evidence="5">
    <location>
        <begin position="302"/>
        <end position="319"/>
    </location>
</feature>
<organism evidence="7 8">
    <name type="scientific">Catenulispora subtropica</name>
    <dbReference type="NCBI Taxonomy" id="450798"/>
    <lineage>
        <taxon>Bacteria</taxon>
        <taxon>Bacillati</taxon>
        <taxon>Actinomycetota</taxon>
        <taxon>Actinomycetes</taxon>
        <taxon>Catenulisporales</taxon>
        <taxon>Catenulisporaceae</taxon>
        <taxon>Catenulispora</taxon>
    </lineage>
</organism>
<reference evidence="7 8" key="1">
    <citation type="journal article" date="2019" name="Int. J. Syst. Evol. Microbiol.">
        <title>The Global Catalogue of Microorganisms (GCM) 10K type strain sequencing project: providing services to taxonomists for standard genome sequencing and annotation.</title>
        <authorList>
            <consortium name="The Broad Institute Genomics Platform"/>
            <consortium name="The Broad Institute Genome Sequencing Center for Infectious Disease"/>
            <person name="Wu L."/>
            <person name="Ma J."/>
        </authorList>
    </citation>
    <scope>NUCLEOTIDE SEQUENCE [LARGE SCALE GENOMIC DNA]</scope>
    <source>
        <strain evidence="7 8">JCM 16013</strain>
    </source>
</reference>
<keyword evidence="3 5" id="KW-1133">Transmembrane helix</keyword>
<feature type="transmembrane region" description="Helical" evidence="5">
    <location>
        <begin position="231"/>
        <end position="252"/>
    </location>
</feature>
<proteinExistence type="predicted"/>
<protein>
    <submittedName>
        <fullName evidence="7">MFS transporter</fullName>
    </submittedName>
</protein>
<dbReference type="PROSITE" id="PS50850">
    <property type="entry name" value="MFS"/>
    <property type="match status" value="1"/>
</dbReference>
<dbReference type="EMBL" id="BAAAQM010000015">
    <property type="protein sequence ID" value="GAA1970096.1"/>
    <property type="molecule type" value="Genomic_DNA"/>
</dbReference>
<dbReference type="Pfam" id="PF07690">
    <property type="entry name" value="MFS_1"/>
    <property type="match status" value="1"/>
</dbReference>
<feature type="transmembrane region" description="Helical" evidence="5">
    <location>
        <begin position="190"/>
        <end position="210"/>
    </location>
</feature>
<comment type="caution">
    <text evidence="7">The sequence shown here is derived from an EMBL/GenBank/DDBJ whole genome shotgun (WGS) entry which is preliminary data.</text>
</comment>
<evidence type="ECO:0000259" key="6">
    <source>
        <dbReference type="PROSITE" id="PS50850"/>
    </source>
</evidence>
<comment type="subcellular location">
    <subcellularLocation>
        <location evidence="1">Cell membrane</location>
        <topology evidence="1">Multi-pass membrane protein</topology>
    </subcellularLocation>
</comment>
<feature type="transmembrane region" description="Helical" evidence="5">
    <location>
        <begin position="325"/>
        <end position="349"/>
    </location>
</feature>
<dbReference type="SUPFAM" id="SSF103473">
    <property type="entry name" value="MFS general substrate transporter"/>
    <property type="match status" value="1"/>
</dbReference>
<dbReference type="InterPro" id="IPR020846">
    <property type="entry name" value="MFS_dom"/>
</dbReference>
<keyword evidence="2 5" id="KW-0812">Transmembrane</keyword>
<dbReference type="InterPro" id="IPR036259">
    <property type="entry name" value="MFS_trans_sf"/>
</dbReference>
<dbReference type="Proteomes" id="UP001499854">
    <property type="component" value="Unassembled WGS sequence"/>
</dbReference>
<evidence type="ECO:0000256" key="2">
    <source>
        <dbReference type="ARBA" id="ARBA00022692"/>
    </source>
</evidence>
<dbReference type="Gene3D" id="1.20.1250.20">
    <property type="entry name" value="MFS general substrate transporter like domains"/>
    <property type="match status" value="2"/>
</dbReference>
<feature type="domain" description="Major facilitator superfamily (MFS) profile" evidence="6">
    <location>
        <begin position="25"/>
        <end position="415"/>
    </location>
</feature>
<evidence type="ECO:0000313" key="8">
    <source>
        <dbReference type="Proteomes" id="UP001499854"/>
    </source>
</evidence>